<proteinExistence type="predicted"/>
<sequence>MNAARIGRERLEQAFVDTGEAGVPNACGTCPARGPCADAFGATEEGYSLYPFTESALNTMALRTNPEAATRFNPRTFQKYVLRPVLVDEASALAAGEFPTAALLNRMGGSNFRPDERARLMDKAGPRFDRYLSLFQLWSDGRLENPPEGVMPAFGLEPLAGLDVRPPPPPPGPDPLPPQPTPRDPVSVQLAVWVEGGDMDQSLAQRLRQALFPIIERAIDWDTLGLVPTSFAGATATTARPFRNASIAFARQVTTGGAVPPIRLELPFQQDDQGFTKAAFALETLLKIEKSGWSAGGGIAGLAALSELVEVCAADVVRQVQGLRGNTKKWDPIAGVVELLLVGSALGGALIPTQAQTDEGLLESLFKDVPQESPSTTTELRSVYASLRQKRSALQDLLRAHISVTKGGRAGRFINPVVPLAAARLLRRRNWKLDRHPEALPDPYKVVGDLYEAVQGKLHAALLMERDERTRWLDEVEQGLGFEPTRQSVLEGVRRALDAAALGGLPGPRAPLEAARDEFANVHFVAALEAARRIRDADPPEGELPSFARAHRNAIEATQNLIRRWADFLAMAEAEVRARRADSASVEVERETTRLNAVLGALVQDLSELEPGGTSRDAA</sequence>
<dbReference type="Proteomes" id="UP000599312">
    <property type="component" value="Unassembled WGS sequence"/>
</dbReference>
<comment type="caution">
    <text evidence="2">The sequence shown here is derived from an EMBL/GenBank/DDBJ whole genome shotgun (WGS) entry which is preliminary data.</text>
</comment>
<dbReference type="AlphaFoldDB" id="A0A931BSX3"/>
<keyword evidence="3" id="KW-1185">Reference proteome</keyword>
<organism evidence="2 3">
    <name type="scientific">Microvirga alba</name>
    <dbReference type="NCBI Taxonomy" id="2791025"/>
    <lineage>
        <taxon>Bacteria</taxon>
        <taxon>Pseudomonadati</taxon>
        <taxon>Pseudomonadota</taxon>
        <taxon>Alphaproteobacteria</taxon>
        <taxon>Hyphomicrobiales</taxon>
        <taxon>Methylobacteriaceae</taxon>
        <taxon>Microvirga</taxon>
    </lineage>
</organism>
<reference evidence="2" key="1">
    <citation type="submission" date="2020-11" db="EMBL/GenBank/DDBJ databases">
        <authorList>
            <person name="Kim M.K."/>
        </authorList>
    </citation>
    <scope>NUCLEOTIDE SEQUENCE</scope>
    <source>
        <strain evidence="2">BT350</strain>
    </source>
</reference>
<name>A0A931BSX3_9HYPH</name>
<protein>
    <submittedName>
        <fullName evidence="2">Uncharacterized protein</fullName>
    </submittedName>
</protein>
<accession>A0A931BSX3</accession>
<feature type="compositionally biased region" description="Pro residues" evidence="1">
    <location>
        <begin position="165"/>
        <end position="183"/>
    </location>
</feature>
<dbReference type="RefSeq" id="WP_196273113.1">
    <property type="nucleotide sequence ID" value="NZ_JADQDO010000010.1"/>
</dbReference>
<evidence type="ECO:0000313" key="2">
    <source>
        <dbReference type="EMBL" id="MBF9235119.1"/>
    </source>
</evidence>
<evidence type="ECO:0000313" key="3">
    <source>
        <dbReference type="Proteomes" id="UP000599312"/>
    </source>
</evidence>
<dbReference type="EMBL" id="JADQDO010000010">
    <property type="protein sequence ID" value="MBF9235119.1"/>
    <property type="molecule type" value="Genomic_DNA"/>
</dbReference>
<gene>
    <name evidence="2" type="ORF">I2H38_17235</name>
</gene>
<feature type="region of interest" description="Disordered" evidence="1">
    <location>
        <begin position="158"/>
        <end position="185"/>
    </location>
</feature>
<evidence type="ECO:0000256" key="1">
    <source>
        <dbReference type="SAM" id="MobiDB-lite"/>
    </source>
</evidence>